<keyword evidence="2" id="KW-0812">Transmembrane</keyword>
<feature type="transmembrane region" description="Helical" evidence="2">
    <location>
        <begin position="48"/>
        <end position="71"/>
    </location>
</feature>
<proteinExistence type="predicted"/>
<evidence type="ECO:0000256" key="1">
    <source>
        <dbReference type="SAM" id="MobiDB-lite"/>
    </source>
</evidence>
<organism evidence="3 4">
    <name type="scientific">Coemansia aciculifera</name>
    <dbReference type="NCBI Taxonomy" id="417176"/>
    <lineage>
        <taxon>Eukaryota</taxon>
        <taxon>Fungi</taxon>
        <taxon>Fungi incertae sedis</taxon>
        <taxon>Zoopagomycota</taxon>
        <taxon>Kickxellomycotina</taxon>
        <taxon>Kickxellomycetes</taxon>
        <taxon>Kickxellales</taxon>
        <taxon>Kickxellaceae</taxon>
        <taxon>Coemansia</taxon>
    </lineage>
</organism>
<evidence type="ECO:0000313" key="3">
    <source>
        <dbReference type="EMBL" id="KAJ2867500.1"/>
    </source>
</evidence>
<feature type="compositionally biased region" description="Polar residues" evidence="1">
    <location>
        <begin position="208"/>
        <end position="217"/>
    </location>
</feature>
<evidence type="ECO:0000313" key="4">
    <source>
        <dbReference type="Proteomes" id="UP001140074"/>
    </source>
</evidence>
<feature type="region of interest" description="Disordered" evidence="1">
    <location>
        <begin position="185"/>
        <end position="217"/>
    </location>
</feature>
<dbReference type="AlphaFoldDB" id="A0A9W8IVH1"/>
<protein>
    <submittedName>
        <fullName evidence="3">Uncharacterized protein</fullName>
    </submittedName>
</protein>
<accession>A0A9W8IVH1</accession>
<name>A0A9W8IVH1_9FUNG</name>
<keyword evidence="4" id="KW-1185">Reference proteome</keyword>
<sequence length="217" mass="23320">MHETRAPSIVTSITRADGSASLSKGTPTDPGANATSYKLAIWFVKPVYALKAIAVALFSYVLVPAWVSLLWVARVLLFRPAVLIYLLFLERPFQAVISLFMWILPLLSFAIATTIFGTLIGGTFGWLSAVAVGFVKAPAGSSDSRGITWSAQPPGAAVVTKSQSQASLGVTGQFKPEEVAAEGTMIADSARSSHRPEMWTRRRRSRNVYATATTTPT</sequence>
<dbReference type="EMBL" id="JANBUY010000017">
    <property type="protein sequence ID" value="KAJ2867500.1"/>
    <property type="molecule type" value="Genomic_DNA"/>
</dbReference>
<keyword evidence="2" id="KW-1133">Transmembrane helix</keyword>
<comment type="caution">
    <text evidence="3">The sequence shown here is derived from an EMBL/GenBank/DDBJ whole genome shotgun (WGS) entry which is preliminary data.</text>
</comment>
<evidence type="ECO:0000256" key="2">
    <source>
        <dbReference type="SAM" id="Phobius"/>
    </source>
</evidence>
<keyword evidence="2" id="KW-0472">Membrane</keyword>
<gene>
    <name evidence="3" type="ORF">GGH94_000785</name>
</gene>
<dbReference type="Proteomes" id="UP001140074">
    <property type="component" value="Unassembled WGS sequence"/>
</dbReference>
<reference evidence="3" key="1">
    <citation type="submission" date="2022-07" db="EMBL/GenBank/DDBJ databases">
        <title>Phylogenomic reconstructions and comparative analyses of Kickxellomycotina fungi.</title>
        <authorList>
            <person name="Reynolds N.K."/>
            <person name="Stajich J.E."/>
            <person name="Barry K."/>
            <person name="Grigoriev I.V."/>
            <person name="Crous P."/>
            <person name="Smith M.E."/>
        </authorList>
    </citation>
    <scope>NUCLEOTIDE SEQUENCE</scope>
    <source>
        <strain evidence="3">RSA 476</strain>
    </source>
</reference>